<proteinExistence type="predicted"/>
<keyword evidence="1" id="KW-0675">Receptor</keyword>
<sequence length="65" mass="7197">MSIRSPRDIPLPSLGRLPLGPILFAPFCLAIAEETAKTERDPFEIPESVRVLDRAAIAREQPTNL</sequence>
<name>G2DZD3_9GAMM</name>
<dbReference type="RefSeq" id="WP_007040110.1">
    <property type="nucleotide sequence ID" value="NZ_AFWT01000008.1"/>
</dbReference>
<protein>
    <submittedName>
        <fullName evidence="1">TonB-dependent hemoglobin/transferrin/lactoferrin family receptor</fullName>
    </submittedName>
</protein>
<dbReference type="Proteomes" id="UP000004200">
    <property type="component" value="Unassembled WGS sequence"/>
</dbReference>
<organism evidence="1 2">
    <name type="scientific">Thiorhodococcus drewsii AZ1</name>
    <dbReference type="NCBI Taxonomy" id="765913"/>
    <lineage>
        <taxon>Bacteria</taxon>
        <taxon>Pseudomonadati</taxon>
        <taxon>Pseudomonadota</taxon>
        <taxon>Gammaproteobacteria</taxon>
        <taxon>Chromatiales</taxon>
        <taxon>Chromatiaceae</taxon>
        <taxon>Thiorhodococcus</taxon>
    </lineage>
</organism>
<reference evidence="1 2" key="1">
    <citation type="submission" date="2011-06" db="EMBL/GenBank/DDBJ databases">
        <title>The draft genome of Thiorhodococcus drewsii AZ1.</title>
        <authorList>
            <consortium name="US DOE Joint Genome Institute (JGI-PGF)"/>
            <person name="Lucas S."/>
            <person name="Han J."/>
            <person name="Lapidus A."/>
            <person name="Cheng J.-F."/>
            <person name="Goodwin L."/>
            <person name="Pitluck S."/>
            <person name="Peters L."/>
            <person name="Land M.L."/>
            <person name="Hauser L."/>
            <person name="Vogl K."/>
            <person name="Liu Z."/>
            <person name="Imhoff J."/>
            <person name="Thiel V."/>
            <person name="Frigaard N.-U."/>
            <person name="Bryant D.A."/>
            <person name="Woyke T.J."/>
        </authorList>
    </citation>
    <scope>NUCLEOTIDE SEQUENCE [LARGE SCALE GENOMIC DNA]</scope>
    <source>
        <strain evidence="1 2">AZ1</strain>
    </source>
</reference>
<dbReference type="EMBL" id="AFWT01000008">
    <property type="protein sequence ID" value="EGV32160.1"/>
    <property type="molecule type" value="Genomic_DNA"/>
</dbReference>
<dbReference type="eggNOG" id="COG4771">
    <property type="taxonomic scope" value="Bacteria"/>
</dbReference>
<dbReference type="AlphaFoldDB" id="G2DZD3"/>
<evidence type="ECO:0000313" key="2">
    <source>
        <dbReference type="Proteomes" id="UP000004200"/>
    </source>
</evidence>
<accession>G2DZD3</accession>
<comment type="caution">
    <text evidence="1">The sequence shown here is derived from an EMBL/GenBank/DDBJ whole genome shotgun (WGS) entry which is preliminary data.</text>
</comment>
<keyword evidence="2" id="KW-1185">Reference proteome</keyword>
<gene>
    <name evidence="1" type="ORF">ThidrDRAFT_1396</name>
</gene>
<evidence type="ECO:0000313" key="1">
    <source>
        <dbReference type="EMBL" id="EGV32160.1"/>
    </source>
</evidence>
<dbReference type="STRING" id="765913.ThidrDRAFT_1396"/>